<name>A0A4Y8W9U0_9VIBR</name>
<dbReference type="AlphaFoldDB" id="A0A4Y8W9U0"/>
<reference evidence="1 2" key="1">
    <citation type="submission" date="2019-01" db="EMBL/GenBank/DDBJ databases">
        <title>Vibrio BEI176 sp. nov, a marine bacterium isolated from China: eastern marignal seas.</title>
        <authorList>
            <person name="Li B."/>
        </authorList>
    </citation>
    <scope>NUCLEOTIDE SEQUENCE [LARGE SCALE GENOMIC DNA]</scope>
    <source>
        <strain evidence="1 2">BEI176</strain>
    </source>
</reference>
<sequence>MIIVYGYYIDESSELIGKTLDTQGTIIALKPLDRVGDTLIFAALIDTPSPIRFPANLNTAILVKQQFYTHKPYKPHLANATNMNAKQRKSYCKKLLKLRLLDARTWKLHISRNRGIKWVRKYLHRTH</sequence>
<gene>
    <name evidence="1" type="ORF">ELS82_22645</name>
</gene>
<organism evidence="1 2">
    <name type="scientific">Vibrio ouci</name>
    <dbReference type="NCBI Taxonomy" id="2499078"/>
    <lineage>
        <taxon>Bacteria</taxon>
        <taxon>Pseudomonadati</taxon>
        <taxon>Pseudomonadota</taxon>
        <taxon>Gammaproteobacteria</taxon>
        <taxon>Vibrionales</taxon>
        <taxon>Vibrionaceae</taxon>
        <taxon>Vibrio</taxon>
    </lineage>
</organism>
<dbReference type="EMBL" id="SATR01000074">
    <property type="protein sequence ID" value="TFH89373.1"/>
    <property type="molecule type" value="Genomic_DNA"/>
</dbReference>
<dbReference type="Proteomes" id="UP000297753">
    <property type="component" value="Unassembled WGS sequence"/>
</dbReference>
<accession>A0A4Y8W9U0</accession>
<proteinExistence type="predicted"/>
<evidence type="ECO:0000313" key="2">
    <source>
        <dbReference type="Proteomes" id="UP000297753"/>
    </source>
</evidence>
<dbReference type="RefSeq" id="WP_134837461.1">
    <property type="nucleotide sequence ID" value="NZ_SATR01000074.1"/>
</dbReference>
<protein>
    <submittedName>
        <fullName evidence="1">Uncharacterized protein</fullName>
    </submittedName>
</protein>
<comment type="caution">
    <text evidence="1">The sequence shown here is derived from an EMBL/GenBank/DDBJ whole genome shotgun (WGS) entry which is preliminary data.</text>
</comment>
<evidence type="ECO:0000313" key="1">
    <source>
        <dbReference type="EMBL" id="TFH89373.1"/>
    </source>
</evidence>
<dbReference type="OrthoDB" id="9926615at2"/>
<keyword evidence="2" id="KW-1185">Reference proteome</keyword>